<evidence type="ECO:0000256" key="5">
    <source>
        <dbReference type="HAMAP-Rule" id="MF_00081"/>
    </source>
</evidence>
<evidence type="ECO:0000256" key="4">
    <source>
        <dbReference type="ARBA" id="ARBA00023163"/>
    </source>
</evidence>
<comment type="function">
    <text evidence="5">Negative regulator of class I heat shock genes (grpE-dnaK-dnaJ and groELS operons). Prevents heat-shock induction of these operons.</text>
</comment>
<keyword evidence="3 5" id="KW-0346">Stress response</keyword>
<dbReference type="InterPro" id="IPR036390">
    <property type="entry name" value="WH_DNA-bd_sf"/>
</dbReference>
<keyword evidence="2 5" id="KW-0805">Transcription regulation</keyword>
<comment type="caution">
    <text evidence="7">The sequence shown here is derived from an EMBL/GenBank/DDBJ whole genome shotgun (WGS) entry which is preliminary data.</text>
</comment>
<evidence type="ECO:0000256" key="1">
    <source>
        <dbReference type="ARBA" id="ARBA00022491"/>
    </source>
</evidence>
<gene>
    <name evidence="5 7" type="primary">hrcA</name>
    <name evidence="7" type="ORF">HU830_07750</name>
</gene>
<keyword evidence="4 5" id="KW-0804">Transcription</keyword>
<evidence type="ECO:0000313" key="7">
    <source>
        <dbReference type="EMBL" id="NVY97041.1"/>
    </source>
</evidence>
<dbReference type="EMBL" id="JABZEC010000007">
    <property type="protein sequence ID" value="NVY97041.1"/>
    <property type="molecule type" value="Genomic_DNA"/>
</dbReference>
<comment type="similarity">
    <text evidence="5">Belongs to the HrcA family.</text>
</comment>
<dbReference type="PANTHER" id="PTHR34824">
    <property type="entry name" value="HEAT-INDUCIBLE TRANSCRIPTION REPRESSOR HRCA"/>
    <property type="match status" value="1"/>
</dbReference>
<dbReference type="NCBIfam" id="TIGR00331">
    <property type="entry name" value="hrcA"/>
    <property type="match status" value="1"/>
</dbReference>
<evidence type="ECO:0000259" key="6">
    <source>
        <dbReference type="Pfam" id="PF01628"/>
    </source>
</evidence>
<dbReference type="Gene3D" id="3.30.450.40">
    <property type="match status" value="1"/>
</dbReference>
<dbReference type="InterPro" id="IPR023120">
    <property type="entry name" value="WHTH_transcript_rep_HrcA_IDD"/>
</dbReference>
<dbReference type="Gene3D" id="1.10.10.10">
    <property type="entry name" value="Winged helix-like DNA-binding domain superfamily/Winged helix DNA-binding domain"/>
    <property type="match status" value="1"/>
</dbReference>
<dbReference type="InterPro" id="IPR029016">
    <property type="entry name" value="GAF-like_dom_sf"/>
</dbReference>
<evidence type="ECO:0000256" key="2">
    <source>
        <dbReference type="ARBA" id="ARBA00023015"/>
    </source>
</evidence>
<dbReference type="SUPFAM" id="SSF46785">
    <property type="entry name" value="Winged helix' DNA-binding domain"/>
    <property type="match status" value="1"/>
</dbReference>
<dbReference type="Gene3D" id="3.30.390.60">
    <property type="entry name" value="Heat-inducible transcription repressor hrca homolog, domain 3"/>
    <property type="match status" value="1"/>
</dbReference>
<dbReference type="InterPro" id="IPR002571">
    <property type="entry name" value="HrcA"/>
</dbReference>
<reference evidence="7 8" key="1">
    <citation type="submission" date="2020-06" db="EMBL/GenBank/DDBJ databases">
        <authorList>
            <person name="Kang J."/>
        </authorList>
    </citation>
    <scope>NUCLEOTIDE SEQUENCE [LARGE SCALE GENOMIC DNA]</scope>
    <source>
        <strain evidence="7 8">DCY120</strain>
    </source>
</reference>
<keyword evidence="1 5" id="KW-0678">Repressor</keyword>
<keyword evidence="8" id="KW-1185">Reference proteome</keyword>
<dbReference type="PANTHER" id="PTHR34824:SF1">
    <property type="entry name" value="HEAT-INDUCIBLE TRANSCRIPTION REPRESSOR HRCA"/>
    <property type="match status" value="1"/>
</dbReference>
<feature type="domain" description="Heat-inducible transcription repressor HrcA C-terminal" evidence="6">
    <location>
        <begin position="105"/>
        <end position="330"/>
    </location>
</feature>
<dbReference type="SUPFAM" id="SSF55781">
    <property type="entry name" value="GAF domain-like"/>
    <property type="match status" value="1"/>
</dbReference>
<dbReference type="InterPro" id="IPR036388">
    <property type="entry name" value="WH-like_DNA-bd_sf"/>
</dbReference>
<evidence type="ECO:0000256" key="3">
    <source>
        <dbReference type="ARBA" id="ARBA00023016"/>
    </source>
</evidence>
<dbReference type="GO" id="GO:0003677">
    <property type="term" value="F:DNA binding"/>
    <property type="evidence" value="ECO:0007669"/>
    <property type="project" value="InterPro"/>
</dbReference>
<dbReference type="Proteomes" id="UP000563523">
    <property type="component" value="Unassembled WGS sequence"/>
</dbReference>
<dbReference type="InterPro" id="IPR021153">
    <property type="entry name" value="HrcA_C"/>
</dbReference>
<evidence type="ECO:0000313" key="8">
    <source>
        <dbReference type="Proteomes" id="UP000563523"/>
    </source>
</evidence>
<protein>
    <recommendedName>
        <fullName evidence="5">Heat-inducible transcription repressor HrcA</fullName>
    </recommendedName>
</protein>
<dbReference type="GO" id="GO:0045892">
    <property type="term" value="P:negative regulation of DNA-templated transcription"/>
    <property type="evidence" value="ECO:0007669"/>
    <property type="project" value="UniProtKB-UniRule"/>
</dbReference>
<accession>A0A850R4Z5</accession>
<proteinExistence type="inferred from homology"/>
<dbReference type="PIRSF" id="PIRSF005485">
    <property type="entry name" value="HrcA"/>
    <property type="match status" value="1"/>
</dbReference>
<dbReference type="HAMAP" id="MF_00081">
    <property type="entry name" value="HrcA"/>
    <property type="match status" value="1"/>
</dbReference>
<organism evidence="7 8">
    <name type="scientific">Bombilactobacillus apium</name>
    <dbReference type="NCBI Taxonomy" id="2675299"/>
    <lineage>
        <taxon>Bacteria</taxon>
        <taxon>Bacillati</taxon>
        <taxon>Bacillota</taxon>
        <taxon>Bacilli</taxon>
        <taxon>Lactobacillales</taxon>
        <taxon>Lactobacillaceae</taxon>
        <taxon>Bombilactobacillus</taxon>
    </lineage>
</organism>
<dbReference type="Pfam" id="PF01628">
    <property type="entry name" value="HrcA"/>
    <property type="match status" value="1"/>
</dbReference>
<dbReference type="AlphaFoldDB" id="A0A850R4Z5"/>
<dbReference type="RefSeq" id="WP_176943203.1">
    <property type="nucleotide sequence ID" value="NZ_JABZEC010000007.1"/>
</dbReference>
<name>A0A850R4Z5_9LACO</name>
<sequence length="356" mass="40258">MITDRQALVLKAIVQQYIDTGQPVGSKALMDLLPTHVSSATIRNDMMHLEQLHLIEKIHLSSGRIPSVQGYRYYLDNLLHPIHISDQTSELIQLDFAKQQFNRIDEIVAQSAKILSTLTSYTAIALGPESKQTKLTSFRIVPLGGQQIMAIIVISNGDVYNQVYKLPPEVDIDQLEKLVRLINDQLVGETLEHLQQRLQTDFLELIERYSQMPDSFLAMFDNIVQQVLSDHFFVDGKSNLFNYVDAHNSSNLKYLYSLFDSDHYLAKLLEFDDDRTVDESSPIRVHLGYELDPQALGNYSLITARYGVDEYGQGTIALLGPTNMPYSQLIGLIASLSQELAKQLNDYFNELNGNSS</sequence>